<accession>A0ABU2MEN1</accession>
<evidence type="ECO:0000256" key="2">
    <source>
        <dbReference type="SAM" id="SignalP"/>
    </source>
</evidence>
<evidence type="ECO:0000313" key="4">
    <source>
        <dbReference type="EMBL" id="MDT0331157.1"/>
    </source>
</evidence>
<feature type="chain" id="PRO_5046078813" evidence="2">
    <location>
        <begin position="24"/>
        <end position="312"/>
    </location>
</feature>
<evidence type="ECO:0000313" key="5">
    <source>
        <dbReference type="Proteomes" id="UP001183390"/>
    </source>
</evidence>
<protein>
    <submittedName>
        <fullName evidence="4">CHRD domain-containing protein</fullName>
    </submittedName>
</protein>
<feature type="compositionally biased region" description="Gly residues" evidence="1">
    <location>
        <begin position="29"/>
        <end position="38"/>
    </location>
</feature>
<dbReference type="EMBL" id="JAVREP010000019">
    <property type="protein sequence ID" value="MDT0331157.1"/>
    <property type="molecule type" value="Genomic_DNA"/>
</dbReference>
<comment type="caution">
    <text evidence="4">The sequence shown here is derived from an EMBL/GenBank/DDBJ whole genome shotgun (WGS) entry which is preliminary data.</text>
</comment>
<feature type="domain" description="CHRD" evidence="3">
    <location>
        <begin position="190"/>
        <end position="312"/>
    </location>
</feature>
<organism evidence="4 5">
    <name type="scientific">Nocardiopsis lambiniae</name>
    <dbReference type="NCBI Taxonomy" id="3075539"/>
    <lineage>
        <taxon>Bacteria</taxon>
        <taxon>Bacillati</taxon>
        <taxon>Actinomycetota</taxon>
        <taxon>Actinomycetes</taxon>
        <taxon>Streptosporangiales</taxon>
        <taxon>Nocardiopsidaceae</taxon>
        <taxon>Nocardiopsis</taxon>
    </lineage>
</organism>
<dbReference type="Pfam" id="PF07452">
    <property type="entry name" value="CHRD"/>
    <property type="match status" value="2"/>
</dbReference>
<name>A0ABU2MEN1_9ACTN</name>
<feature type="domain" description="CHRD" evidence="3">
    <location>
        <begin position="52"/>
        <end position="176"/>
    </location>
</feature>
<proteinExistence type="predicted"/>
<evidence type="ECO:0000259" key="3">
    <source>
        <dbReference type="SMART" id="SM00754"/>
    </source>
</evidence>
<keyword evidence="5" id="KW-1185">Reference proteome</keyword>
<feature type="region of interest" description="Disordered" evidence="1">
    <location>
        <begin position="23"/>
        <end position="48"/>
    </location>
</feature>
<dbReference type="InterPro" id="IPR010895">
    <property type="entry name" value="CHRD"/>
</dbReference>
<sequence>MRTRILATATAAVMIATAGAAHADEHGGHGNPAGGGPAGTPDPNSTKGEKAVFFTAELSGAEEVPTADGPAVGDPEGYGRALISIKGDRVTFALEWEGTEAPTLGHVHRGAAGENGDVELVFFDTALPDTLHAVAGQTTITDEELALGLLTDPSGFYVNLHTEEFPGGAVRGQLTPSGSRINVLSIIEGSGLVAVADGAQEVFTEEKPNVGDPDGRASGFFRPEGDTVAFSTAWTRLAPPAVGHLHQGAAGENGAIAVELFTGTLPATVFAVSGTAHVDPAVAERINADPHGYYLNLHTGEFPDGAVRGQLF</sequence>
<feature type="signal peptide" evidence="2">
    <location>
        <begin position="1"/>
        <end position="23"/>
    </location>
</feature>
<evidence type="ECO:0000256" key="1">
    <source>
        <dbReference type="SAM" id="MobiDB-lite"/>
    </source>
</evidence>
<gene>
    <name evidence="4" type="ORF">RM479_22315</name>
</gene>
<dbReference type="SMART" id="SM00754">
    <property type="entry name" value="CHRD"/>
    <property type="match status" value="2"/>
</dbReference>
<dbReference type="Proteomes" id="UP001183390">
    <property type="component" value="Unassembled WGS sequence"/>
</dbReference>
<dbReference type="RefSeq" id="WP_311513715.1">
    <property type="nucleotide sequence ID" value="NZ_JAVREP010000019.1"/>
</dbReference>
<reference evidence="5" key="1">
    <citation type="submission" date="2023-07" db="EMBL/GenBank/DDBJ databases">
        <title>30 novel species of actinomycetes from the DSMZ collection.</title>
        <authorList>
            <person name="Nouioui I."/>
        </authorList>
    </citation>
    <scope>NUCLEOTIDE SEQUENCE [LARGE SCALE GENOMIC DNA]</scope>
    <source>
        <strain evidence="5">DSM 44743</strain>
    </source>
</reference>
<keyword evidence="2" id="KW-0732">Signal</keyword>